<reference evidence="2 4" key="1">
    <citation type="submission" date="2018-10" db="EMBL/GenBank/DDBJ databases">
        <title>Genomic Encyclopedia of Archaeal and Bacterial Type Strains, Phase II (KMG-II): from individual species to whole genera.</title>
        <authorList>
            <person name="Goeker M."/>
        </authorList>
    </citation>
    <scope>NUCLEOTIDE SEQUENCE [LARGE SCALE GENOMIC DNA]</scope>
    <source>
        <strain evidence="2 4">DSM 19624</strain>
    </source>
</reference>
<dbReference type="EMBL" id="RCCK01000013">
    <property type="protein sequence ID" value="RLJ73857.1"/>
    <property type="molecule type" value="Genomic_DNA"/>
</dbReference>
<evidence type="ECO:0000313" key="3">
    <source>
        <dbReference type="EMBL" id="TFB32532.1"/>
    </source>
</evidence>
<dbReference type="Pfam" id="PF23019">
    <property type="entry name" value="DUF7033"/>
    <property type="match status" value="1"/>
</dbReference>
<protein>
    <recommendedName>
        <fullName evidence="1">DUF7033 domain-containing protein</fullName>
    </recommendedName>
</protein>
<organism evidence="2 4">
    <name type="scientific">Pedobacter alluvionis</name>
    <dbReference type="NCBI Taxonomy" id="475253"/>
    <lineage>
        <taxon>Bacteria</taxon>
        <taxon>Pseudomonadati</taxon>
        <taxon>Bacteroidota</taxon>
        <taxon>Sphingobacteriia</taxon>
        <taxon>Sphingobacteriales</taxon>
        <taxon>Sphingobacteriaceae</taxon>
        <taxon>Pedobacter</taxon>
    </lineage>
</organism>
<dbReference type="Proteomes" id="UP000273898">
    <property type="component" value="Unassembled WGS sequence"/>
</dbReference>
<reference evidence="3 5" key="2">
    <citation type="submission" date="2019-03" db="EMBL/GenBank/DDBJ databases">
        <authorList>
            <person name="He R.-H."/>
        </authorList>
    </citation>
    <scope>NUCLEOTIDE SEQUENCE [LARGE SCALE GENOMIC DNA]</scope>
    <source>
        <strain evidence="3 5">DSM 19624</strain>
    </source>
</reference>
<accession>A0A497XYP6</accession>
<dbReference type="Proteomes" id="UP000297429">
    <property type="component" value="Unassembled WGS sequence"/>
</dbReference>
<dbReference type="OrthoDB" id="5573484at2"/>
<gene>
    <name evidence="2" type="ORF">BCL90_4022</name>
    <name evidence="3" type="ORF">E3V97_00410</name>
</gene>
<name>A0A497XYP6_9SPHI</name>
<dbReference type="EMBL" id="SOPX01000001">
    <property type="protein sequence ID" value="TFB32532.1"/>
    <property type="molecule type" value="Genomic_DNA"/>
</dbReference>
<evidence type="ECO:0000259" key="1">
    <source>
        <dbReference type="Pfam" id="PF23019"/>
    </source>
</evidence>
<keyword evidence="5" id="KW-1185">Reference proteome</keyword>
<evidence type="ECO:0000313" key="2">
    <source>
        <dbReference type="EMBL" id="RLJ73857.1"/>
    </source>
</evidence>
<proteinExistence type="predicted"/>
<comment type="caution">
    <text evidence="2">The sequence shown here is derived from an EMBL/GenBank/DDBJ whole genome shotgun (WGS) entry which is preliminary data.</text>
</comment>
<dbReference type="RefSeq" id="WP_121285936.1">
    <property type="nucleotide sequence ID" value="NZ_RCCK01000013.1"/>
</dbReference>
<sequence>MHLIIFSNILTPRIKYIFNFIFKEILKAELEFTSNSTYFLQSEHIKISYGDEPLGEELFFKSTPLLFSNKLEEIKLKTVSFGEYQAPFPVEQSALPFDVFAASFFVISRYEEYLHQRNTIEEFKPSKSYQHKWRGLDKPIIDEWALIIKSIIRKKHPTFKFQEKKFQHRTTIHFSMLPHLPDGFLNRTKFIFSAVFKKENNYLGSEFDRLTGVGINNEQVLEQVKQIFVSKKSNPLYFVDFPEVPMDYIRIDNIAKILNNQSVGLLRPCASNTQKMTEIKEGLVKLKKTQPNLTTSTSQQLEALKFPICYLNVLNSGITSDYSMGYGNAPGFRAGTCTPFNWYDLQLEKVTPLVVHSYCLTDHIFQFLSHEAATEKIHQCIDAVKMVNGNFYSSWSLKSLSDHPKYKKLKILLEKCLIMQGIDFSLTLSGSELLILIINPIIVANP</sequence>
<feature type="domain" description="DUF7033" evidence="1">
    <location>
        <begin position="95"/>
        <end position="173"/>
    </location>
</feature>
<evidence type="ECO:0000313" key="4">
    <source>
        <dbReference type="Proteomes" id="UP000273898"/>
    </source>
</evidence>
<dbReference type="InterPro" id="IPR054297">
    <property type="entry name" value="DUF7033"/>
</dbReference>
<evidence type="ECO:0000313" key="5">
    <source>
        <dbReference type="Proteomes" id="UP000297429"/>
    </source>
</evidence>
<dbReference type="AlphaFoldDB" id="A0A497XYP6"/>